<keyword evidence="1" id="KW-0808">Transferase</keyword>
<comment type="caution">
    <text evidence="1">The sequence shown here is derived from an EMBL/GenBank/DDBJ whole genome shotgun (WGS) entry which is preliminary data.</text>
</comment>
<dbReference type="Proteomes" id="UP000305401">
    <property type="component" value="Unassembled WGS sequence"/>
</dbReference>
<name>A0AC61S8Q1_9BACT</name>
<dbReference type="EMBL" id="SSTG01000002">
    <property type="protein sequence ID" value="THG55315.1"/>
    <property type="molecule type" value="Genomic_DNA"/>
</dbReference>
<proteinExistence type="predicted"/>
<protein>
    <submittedName>
        <fullName evidence="1">DegT/DnrJ/EryC1/StrS family aminotransferase</fullName>
    </submittedName>
</protein>
<sequence>MTVKMVDLYKQYQTISNDIDKAIADVIADSAFVRGRAITDLENDISNFLGTKHCISCGSGTDAITLALMAIGLSKGDEVILPAFTFAAAAEAVALLGGTPVFADVDKTTFNIDTDSVERLISKQTKAIIPVHLFGQPCDNMNRLMDIATDRNIFVIEDNAQAFGAECHLHNGTTAYAGTIGHIGCTSFFPTKVLGCFGDGGALFTNNDILAEKIRSLANHGQTARYQYRYIGLNSRLDTIQAAVLKVKLPHLKKWIDARRKAAHYYSEALKNIPFIKVPHESAKGSHVYHQYTIKVTPQYRDRLRSALDTAGIPSMIYYPVPLYMQPAYSDICIYDRQSDNSLALSECVLSLPIHSELTHSQQDLVIDTIKSFFEKTKSDNHCYD</sequence>
<organism evidence="1 2">
    <name type="scientific">Muribaculum caecicola</name>
    <dbReference type="NCBI Taxonomy" id="3038144"/>
    <lineage>
        <taxon>Bacteria</taxon>
        <taxon>Pseudomonadati</taxon>
        <taxon>Bacteroidota</taxon>
        <taxon>Bacteroidia</taxon>
        <taxon>Bacteroidales</taxon>
        <taxon>Muribaculaceae</taxon>
        <taxon>Muribaculum</taxon>
    </lineage>
</organism>
<keyword evidence="2" id="KW-1185">Reference proteome</keyword>
<gene>
    <name evidence="1" type="ORF">E5990_00475</name>
</gene>
<evidence type="ECO:0000313" key="1">
    <source>
        <dbReference type="EMBL" id="THG55315.1"/>
    </source>
</evidence>
<evidence type="ECO:0000313" key="2">
    <source>
        <dbReference type="Proteomes" id="UP000305401"/>
    </source>
</evidence>
<reference evidence="1" key="1">
    <citation type="submission" date="2019-04" db="EMBL/GenBank/DDBJ databases">
        <title>Microbes associate with the intestines of laboratory mice.</title>
        <authorList>
            <person name="Navarre W."/>
            <person name="Wong E."/>
            <person name="Huang K.C."/>
            <person name="Tropini C."/>
            <person name="Ng K."/>
            <person name="Yu B."/>
        </authorList>
    </citation>
    <scope>NUCLEOTIDE SEQUENCE</scope>
    <source>
        <strain evidence="1">NM86_A22</strain>
    </source>
</reference>
<accession>A0AC61S8Q1</accession>
<keyword evidence="1" id="KW-0032">Aminotransferase</keyword>